<feature type="coiled-coil region" evidence="1">
    <location>
        <begin position="104"/>
        <end position="131"/>
    </location>
</feature>
<reference evidence="2" key="1">
    <citation type="journal article" date="2011" name="PLoS Biol.">
        <title>Gene gain and loss during evolution of obligate parasitism in the white rust pathogen of Arabidopsis thaliana.</title>
        <authorList>
            <person name="Kemen E."/>
            <person name="Gardiner A."/>
            <person name="Schultz-Larsen T."/>
            <person name="Kemen A.C."/>
            <person name="Balmuth A.L."/>
            <person name="Robert-Seilaniantz A."/>
            <person name="Bailey K."/>
            <person name="Holub E."/>
            <person name="Studholme D.J."/>
            <person name="Maclean D."/>
            <person name="Jones J.D."/>
        </authorList>
    </citation>
    <scope>NUCLEOTIDE SEQUENCE</scope>
</reference>
<proteinExistence type="predicted"/>
<keyword evidence="1" id="KW-0175">Coiled coil</keyword>
<organism evidence="2">
    <name type="scientific">Albugo laibachii Nc14</name>
    <dbReference type="NCBI Taxonomy" id="890382"/>
    <lineage>
        <taxon>Eukaryota</taxon>
        <taxon>Sar</taxon>
        <taxon>Stramenopiles</taxon>
        <taxon>Oomycota</taxon>
        <taxon>Peronosporomycetes</taxon>
        <taxon>Albuginales</taxon>
        <taxon>Albuginaceae</taxon>
        <taxon>Albugo</taxon>
    </lineage>
</organism>
<dbReference type="AlphaFoldDB" id="F0W012"/>
<dbReference type="HOGENOM" id="CLU_1707509_0_0_1"/>
<dbReference type="EMBL" id="FR824048">
    <property type="protein sequence ID" value="CCA14383.1"/>
    <property type="molecule type" value="Genomic_DNA"/>
</dbReference>
<sequence>MPTDSELLKVAALMVMRAKAIQNRLLTVQNSIRCESLEIEILEEETLNSENRLREIEIYIVEVQEDMDACHSGMTYQEYSSELRELQAERHGELDLLQQSFLMRKSHEEKKRELEVNEASLQTNLKELHMQCCNLWDWVSQTSQHAITPPLKCL</sequence>
<name>F0W012_9STRA</name>
<accession>F0W012</accession>
<evidence type="ECO:0000256" key="1">
    <source>
        <dbReference type="SAM" id="Coils"/>
    </source>
</evidence>
<evidence type="ECO:0000313" key="2">
    <source>
        <dbReference type="EMBL" id="CCA14383.1"/>
    </source>
</evidence>
<gene>
    <name evidence="2" type="primary">AlNc14C3G490</name>
    <name evidence="2" type="ORF">ALNC14_005260</name>
</gene>
<reference evidence="2" key="2">
    <citation type="submission" date="2011-02" db="EMBL/GenBank/DDBJ databases">
        <authorList>
            <person name="MacLean D."/>
        </authorList>
    </citation>
    <scope>NUCLEOTIDE SEQUENCE</scope>
</reference>
<protein>
    <submittedName>
        <fullName evidence="2">AlNc14C3G490 protein</fullName>
    </submittedName>
</protein>